<dbReference type="GO" id="GO:0008270">
    <property type="term" value="F:zinc ion binding"/>
    <property type="evidence" value="ECO:0007669"/>
    <property type="project" value="UniProtKB-KW"/>
</dbReference>
<dbReference type="InterPro" id="IPR013087">
    <property type="entry name" value="Znf_C2H2_type"/>
</dbReference>
<keyword evidence="4" id="KW-0238">DNA-binding</keyword>
<feature type="region of interest" description="Disordered" evidence="2">
    <location>
        <begin position="294"/>
        <end position="314"/>
    </location>
</feature>
<evidence type="ECO:0000259" key="3">
    <source>
        <dbReference type="PROSITE" id="PS50157"/>
    </source>
</evidence>
<protein>
    <submittedName>
        <fullName evidence="4">CENPB DNA-binding domain containing protein 1-like 45</fullName>
    </submittedName>
</protein>
<reference evidence="4" key="1">
    <citation type="journal article" date="2021" name="Sci. Adv.">
        <title>The American lobster genome reveals insights on longevity, neural, and immune adaptations.</title>
        <authorList>
            <person name="Polinski J.M."/>
            <person name="Zimin A.V."/>
            <person name="Clark K.F."/>
            <person name="Kohn A.B."/>
            <person name="Sadowski N."/>
            <person name="Timp W."/>
            <person name="Ptitsyn A."/>
            <person name="Khanna P."/>
            <person name="Romanova D.Y."/>
            <person name="Williams P."/>
            <person name="Greenwood S.J."/>
            <person name="Moroz L.L."/>
            <person name="Walt D.R."/>
            <person name="Bodnar A.G."/>
        </authorList>
    </citation>
    <scope>NUCLEOTIDE SEQUENCE</scope>
    <source>
        <strain evidence="4">GMGI-L3</strain>
    </source>
</reference>
<proteinExistence type="predicted"/>
<dbReference type="Proteomes" id="UP000747542">
    <property type="component" value="Unassembled WGS sequence"/>
</dbReference>
<gene>
    <name evidence="4" type="ORF">Hamer_G014540</name>
</gene>
<evidence type="ECO:0000313" key="5">
    <source>
        <dbReference type="Proteomes" id="UP000747542"/>
    </source>
</evidence>
<keyword evidence="1" id="KW-0479">Metal-binding</keyword>
<keyword evidence="1" id="KW-0863">Zinc-finger</keyword>
<organism evidence="4 5">
    <name type="scientific">Homarus americanus</name>
    <name type="common">American lobster</name>
    <dbReference type="NCBI Taxonomy" id="6706"/>
    <lineage>
        <taxon>Eukaryota</taxon>
        <taxon>Metazoa</taxon>
        <taxon>Ecdysozoa</taxon>
        <taxon>Arthropoda</taxon>
        <taxon>Crustacea</taxon>
        <taxon>Multicrustacea</taxon>
        <taxon>Malacostraca</taxon>
        <taxon>Eumalacostraca</taxon>
        <taxon>Eucarida</taxon>
        <taxon>Decapoda</taxon>
        <taxon>Pleocyemata</taxon>
        <taxon>Astacidea</taxon>
        <taxon>Nephropoidea</taxon>
        <taxon>Nephropidae</taxon>
        <taxon>Homarus</taxon>
    </lineage>
</organism>
<dbReference type="PROSITE" id="PS50157">
    <property type="entry name" value="ZINC_FINGER_C2H2_2"/>
    <property type="match status" value="1"/>
</dbReference>
<sequence length="348" mass="39548">MTADIKCALLLSESNLWTIRDSAEKIKKSAKSGRLITAFKILHSQSLIIERMEQMLSSWIEHQIHESVPINMLQYNFTMEECTLDHLKNFEEKSDLVIHIRLHSEEEPSQIAESHETQTQKVHIVSDVDSNSESCHISQQDMILSCQQTQVDNTSTESPGEQQLASREPVKMEAKHSSGSITYKTEDLPASWPTKTENSEGPLKLKPPDTIREMDKLDIIINVAIPMAEYKYVLQGHYQVDVDFVLKIRILPALAFIPQDGVVDAFETLQDNMSPEADPVVDYFKDTHIGRQHQHTGELHVSAGGPAPPKRKRYQDSTARIATTVQDFENRHVLEFLRAIAHNLEFNV</sequence>
<evidence type="ECO:0000256" key="2">
    <source>
        <dbReference type="SAM" id="MobiDB-lite"/>
    </source>
</evidence>
<feature type="domain" description="C2H2-type" evidence="3">
    <location>
        <begin position="80"/>
        <end position="108"/>
    </location>
</feature>
<evidence type="ECO:0000256" key="1">
    <source>
        <dbReference type="PROSITE-ProRule" id="PRU00042"/>
    </source>
</evidence>
<accession>A0A8J5N574</accession>
<evidence type="ECO:0000313" key="4">
    <source>
        <dbReference type="EMBL" id="KAG7173224.1"/>
    </source>
</evidence>
<comment type="caution">
    <text evidence="4">The sequence shown here is derived from an EMBL/GenBank/DDBJ whole genome shotgun (WGS) entry which is preliminary data.</text>
</comment>
<dbReference type="GO" id="GO:0003677">
    <property type="term" value="F:DNA binding"/>
    <property type="evidence" value="ECO:0007669"/>
    <property type="project" value="UniProtKB-KW"/>
</dbReference>
<dbReference type="EMBL" id="JAHLQT010010116">
    <property type="protein sequence ID" value="KAG7173224.1"/>
    <property type="molecule type" value="Genomic_DNA"/>
</dbReference>
<dbReference type="AlphaFoldDB" id="A0A8J5N574"/>
<keyword evidence="5" id="KW-1185">Reference proteome</keyword>
<feature type="region of interest" description="Disordered" evidence="2">
    <location>
        <begin position="150"/>
        <end position="209"/>
    </location>
</feature>
<keyword evidence="1" id="KW-0862">Zinc</keyword>
<feature type="compositionally biased region" description="Polar residues" evidence="2">
    <location>
        <begin position="150"/>
        <end position="165"/>
    </location>
</feature>
<name>A0A8J5N574_HOMAM</name>